<evidence type="ECO:0000313" key="2">
    <source>
        <dbReference type="EMBL" id="PSO09399.1"/>
    </source>
</evidence>
<keyword evidence="1" id="KW-0812">Transmembrane</keyword>
<keyword evidence="1" id="KW-0472">Membrane</keyword>
<reference evidence="2 3" key="1">
    <citation type="submission" date="2017-04" db="EMBL/GenBank/DDBJ databases">
        <title>Novel microbial lineages endemic to geothermal iron-oxide mats fill important gaps in the evolutionary history of Archaea.</title>
        <authorList>
            <person name="Jay Z.J."/>
            <person name="Beam J.P."/>
            <person name="Dlakic M."/>
            <person name="Rusch D.B."/>
            <person name="Kozubal M.A."/>
            <person name="Inskeep W.P."/>
        </authorList>
    </citation>
    <scope>NUCLEOTIDE SEQUENCE [LARGE SCALE GENOMIC DNA]</scope>
    <source>
        <strain evidence="2">BE_D</strain>
    </source>
</reference>
<sequence>MDPVVLIFVGVVAVAAIVLVASNIGAYYETFTRPTLTILSSAGLAEGYPFEIANATPVSFELQLVKPQSNSAQYSLIVYISNGTDSQAEQAGPIGERLALIGLPTAPGNVTLPVSLTLYYTASGSTLKAYSAVINGETYTLNLTLPYRVVGLFFQLASGGEGARPLTYAWVSLWLNVEAPS</sequence>
<gene>
    <name evidence="2" type="ORF">B9Q04_00575</name>
</gene>
<proteinExistence type="predicted"/>
<feature type="transmembrane region" description="Helical" evidence="1">
    <location>
        <begin position="6"/>
        <end position="28"/>
    </location>
</feature>
<protein>
    <submittedName>
        <fullName evidence="2">Uncharacterized protein</fullName>
    </submittedName>
</protein>
<comment type="caution">
    <text evidence="2">The sequence shown here is derived from an EMBL/GenBank/DDBJ whole genome shotgun (WGS) entry which is preliminary data.</text>
</comment>
<evidence type="ECO:0000313" key="3">
    <source>
        <dbReference type="Proteomes" id="UP000242015"/>
    </source>
</evidence>
<name>A0A2R6CET4_9ARCH</name>
<accession>A0A2R6CET4</accession>
<dbReference type="Proteomes" id="UP000242015">
    <property type="component" value="Unassembled WGS sequence"/>
</dbReference>
<dbReference type="EMBL" id="NEXF01000005">
    <property type="protein sequence ID" value="PSO09399.1"/>
    <property type="molecule type" value="Genomic_DNA"/>
</dbReference>
<keyword evidence="1" id="KW-1133">Transmembrane helix</keyword>
<dbReference type="AlphaFoldDB" id="A0A2R6CET4"/>
<organism evidence="2 3">
    <name type="scientific">Candidatus Marsarchaeota G2 archaeon BE_D</name>
    <dbReference type="NCBI Taxonomy" id="1978158"/>
    <lineage>
        <taxon>Archaea</taxon>
        <taxon>Candidatus Marsarchaeota</taxon>
        <taxon>Candidatus Marsarchaeota group 2</taxon>
    </lineage>
</organism>
<evidence type="ECO:0000256" key="1">
    <source>
        <dbReference type="SAM" id="Phobius"/>
    </source>
</evidence>